<evidence type="ECO:0000256" key="1">
    <source>
        <dbReference type="ARBA" id="ARBA00000707"/>
    </source>
</evidence>
<dbReference type="InterPro" id="IPR050185">
    <property type="entry name" value="Ub_carboxyl-term_hydrolase"/>
</dbReference>
<dbReference type="GO" id="GO:0016579">
    <property type="term" value="P:protein deubiquitination"/>
    <property type="evidence" value="ECO:0007669"/>
    <property type="project" value="InterPro"/>
</dbReference>
<sequence length="226" mass="25594">MSSVPNRISLPNFENIYNINIEAIEDNSTCGVHNTTLATILGEQYNGQTAQAALHFQENLAEDVNQVNYPEPFGNVYLDYEKNIVKKANDYQANHRRNMSSSVNGMFRAVQVIILPCTCSVDKLSLNVNVKFDDGLSLLGCLERYFQTWTTNESCIRCAKSQLPARAYLWNLPPILIIHLGRWNSNGEKNERFVDFPMENLDISSYLHPDAPDNGMGKGNMNYSLY</sequence>
<proteinExistence type="predicted"/>
<dbReference type="PANTHER" id="PTHR21646">
    <property type="entry name" value="UBIQUITIN CARBOXYL-TERMINAL HYDROLASE"/>
    <property type="match status" value="1"/>
</dbReference>
<reference evidence="5" key="1">
    <citation type="submission" date="2022-11" db="UniProtKB">
        <authorList>
            <consortium name="WormBaseParasite"/>
        </authorList>
    </citation>
    <scope>IDENTIFICATION</scope>
</reference>
<dbReference type="Pfam" id="PF00443">
    <property type="entry name" value="UCH"/>
    <property type="match status" value="1"/>
</dbReference>
<protein>
    <recommendedName>
        <fullName evidence="2">ubiquitinyl hydrolase 1</fullName>
        <ecNumber evidence="2">3.4.19.12</ecNumber>
    </recommendedName>
</protein>
<evidence type="ECO:0000259" key="3">
    <source>
        <dbReference type="Pfam" id="PF00443"/>
    </source>
</evidence>
<dbReference type="WBParaSite" id="Minc3s00831g17877">
    <property type="protein sequence ID" value="Minc3s00831g17877"/>
    <property type="gene ID" value="Minc3s00831g17877"/>
</dbReference>
<evidence type="ECO:0000313" key="4">
    <source>
        <dbReference type="Proteomes" id="UP000887563"/>
    </source>
</evidence>
<dbReference type="EC" id="3.4.19.12" evidence="2"/>
<evidence type="ECO:0000256" key="2">
    <source>
        <dbReference type="ARBA" id="ARBA00012759"/>
    </source>
</evidence>
<comment type="catalytic activity">
    <reaction evidence="1">
        <text>Thiol-dependent hydrolysis of ester, thioester, amide, peptide and isopeptide bonds formed by the C-terminal Gly of ubiquitin (a 76-residue protein attached to proteins as an intracellular targeting signal).</text>
        <dbReference type="EC" id="3.4.19.12"/>
    </reaction>
</comment>
<dbReference type="AlphaFoldDB" id="A0A914LSC9"/>
<evidence type="ECO:0000313" key="5">
    <source>
        <dbReference type="WBParaSite" id="Minc3s00831g17877"/>
    </source>
</evidence>
<dbReference type="Gene3D" id="3.90.70.10">
    <property type="entry name" value="Cysteine proteinases"/>
    <property type="match status" value="1"/>
</dbReference>
<dbReference type="Proteomes" id="UP000887563">
    <property type="component" value="Unplaced"/>
</dbReference>
<keyword evidence="4" id="KW-1185">Reference proteome</keyword>
<accession>A0A914LSC9</accession>
<name>A0A914LSC9_MELIC</name>
<dbReference type="GO" id="GO:0004843">
    <property type="term" value="F:cysteine-type deubiquitinase activity"/>
    <property type="evidence" value="ECO:0007669"/>
    <property type="project" value="UniProtKB-EC"/>
</dbReference>
<dbReference type="SUPFAM" id="SSF54001">
    <property type="entry name" value="Cysteine proteinases"/>
    <property type="match status" value="1"/>
</dbReference>
<feature type="domain" description="Peptidase C19 ubiquitin carboxyl-terminal hydrolase" evidence="3">
    <location>
        <begin position="122"/>
        <end position="214"/>
    </location>
</feature>
<dbReference type="InterPro" id="IPR001394">
    <property type="entry name" value="Peptidase_C19_UCH"/>
</dbReference>
<dbReference type="InterPro" id="IPR038765">
    <property type="entry name" value="Papain-like_cys_pep_sf"/>
</dbReference>
<organism evidence="4 5">
    <name type="scientific">Meloidogyne incognita</name>
    <name type="common">Southern root-knot nematode worm</name>
    <name type="synonym">Oxyuris incognita</name>
    <dbReference type="NCBI Taxonomy" id="6306"/>
    <lineage>
        <taxon>Eukaryota</taxon>
        <taxon>Metazoa</taxon>
        <taxon>Ecdysozoa</taxon>
        <taxon>Nematoda</taxon>
        <taxon>Chromadorea</taxon>
        <taxon>Rhabditida</taxon>
        <taxon>Tylenchina</taxon>
        <taxon>Tylenchomorpha</taxon>
        <taxon>Tylenchoidea</taxon>
        <taxon>Meloidogynidae</taxon>
        <taxon>Meloidogyninae</taxon>
        <taxon>Meloidogyne</taxon>
        <taxon>Meloidogyne incognita group</taxon>
    </lineage>
</organism>